<evidence type="ECO:0000256" key="2">
    <source>
        <dbReference type="ARBA" id="ARBA00022475"/>
    </source>
</evidence>
<evidence type="ECO:0000256" key="5">
    <source>
        <dbReference type="ARBA" id="ARBA00023136"/>
    </source>
</evidence>
<gene>
    <name evidence="8" type="ORF">QIA18_01560</name>
</gene>
<feature type="transmembrane region" description="Helical" evidence="6">
    <location>
        <begin position="599"/>
        <end position="617"/>
    </location>
</feature>
<name>A0ABY9E5D6_9SPIR</name>
<feature type="transmembrane region" description="Helical" evidence="6">
    <location>
        <begin position="624"/>
        <end position="645"/>
    </location>
</feature>
<feature type="transmembrane region" description="Helical" evidence="6">
    <location>
        <begin position="397"/>
        <end position="415"/>
    </location>
</feature>
<evidence type="ECO:0000256" key="3">
    <source>
        <dbReference type="ARBA" id="ARBA00022692"/>
    </source>
</evidence>
<organism evidence="8 9">
    <name type="scientific">Borreliella carolinensis</name>
    <dbReference type="NCBI Taxonomy" id="478174"/>
    <lineage>
        <taxon>Bacteria</taxon>
        <taxon>Pseudomonadati</taxon>
        <taxon>Spirochaetota</taxon>
        <taxon>Spirochaetia</taxon>
        <taxon>Spirochaetales</taxon>
        <taxon>Borreliaceae</taxon>
        <taxon>Borreliella</taxon>
    </lineage>
</organism>
<feature type="transmembrane region" description="Helical" evidence="6">
    <location>
        <begin position="262"/>
        <end position="284"/>
    </location>
</feature>
<feature type="transmembrane region" description="Helical" evidence="6">
    <location>
        <begin position="305"/>
        <end position="326"/>
    </location>
</feature>
<accession>A0ABY9E5D6</accession>
<dbReference type="InterPro" id="IPR050545">
    <property type="entry name" value="Mycobact_MmpL"/>
</dbReference>
<feature type="transmembrane region" description="Helical" evidence="6">
    <location>
        <begin position="230"/>
        <end position="250"/>
    </location>
</feature>
<evidence type="ECO:0000256" key="1">
    <source>
        <dbReference type="ARBA" id="ARBA00004651"/>
    </source>
</evidence>
<dbReference type="RefSeq" id="WP_301341426.1">
    <property type="nucleotide sequence ID" value="NZ_CP124072.1"/>
</dbReference>
<feature type="transmembrane region" description="Helical" evidence="6">
    <location>
        <begin position="206"/>
        <end position="223"/>
    </location>
</feature>
<dbReference type="SUPFAM" id="SSF82866">
    <property type="entry name" value="Multidrug efflux transporter AcrB transmembrane domain"/>
    <property type="match status" value="2"/>
</dbReference>
<dbReference type="PROSITE" id="PS50156">
    <property type="entry name" value="SSD"/>
    <property type="match status" value="1"/>
</dbReference>
<evidence type="ECO:0000256" key="4">
    <source>
        <dbReference type="ARBA" id="ARBA00022989"/>
    </source>
</evidence>
<comment type="subcellular location">
    <subcellularLocation>
        <location evidence="1">Cell membrane</location>
        <topology evidence="1">Multi-pass membrane protein</topology>
    </subcellularLocation>
</comment>
<feature type="transmembrane region" description="Helical" evidence="6">
    <location>
        <begin position="651"/>
        <end position="675"/>
    </location>
</feature>
<dbReference type="PANTHER" id="PTHR33406">
    <property type="entry name" value="MEMBRANE PROTEIN MJ1562-RELATED"/>
    <property type="match status" value="1"/>
</dbReference>
<feature type="transmembrane region" description="Helical" evidence="6">
    <location>
        <begin position="695"/>
        <end position="718"/>
    </location>
</feature>
<evidence type="ECO:0000256" key="6">
    <source>
        <dbReference type="SAM" id="Phobius"/>
    </source>
</evidence>
<dbReference type="InterPro" id="IPR000731">
    <property type="entry name" value="SSD"/>
</dbReference>
<protein>
    <submittedName>
        <fullName evidence="8">Efflux RND transporter permease subunit</fullName>
    </submittedName>
</protein>
<dbReference type="Gene3D" id="1.20.1640.10">
    <property type="entry name" value="Multidrug efflux transporter AcrB transmembrane domain"/>
    <property type="match status" value="2"/>
</dbReference>
<proteinExistence type="predicted"/>
<feature type="transmembrane region" description="Helical" evidence="6">
    <location>
        <begin position="724"/>
        <end position="750"/>
    </location>
</feature>
<dbReference type="Pfam" id="PF03176">
    <property type="entry name" value="MMPL"/>
    <property type="match status" value="2"/>
</dbReference>
<feature type="transmembrane region" description="Helical" evidence="6">
    <location>
        <begin position="332"/>
        <end position="358"/>
    </location>
</feature>
<reference evidence="8" key="1">
    <citation type="submission" date="2023-04" db="EMBL/GenBank/DDBJ databases">
        <title>Genome sequencing of multiple Borrelia sensu lato isolates spanning a world-wide range of genetic and epidemiological diversity.</title>
        <authorList>
            <person name="Mongodin E.F."/>
            <person name="Fraser C.M."/>
            <person name="Rudenko N."/>
            <person name="Golovchenko M."/>
            <person name="Margos G."/>
            <person name="Fingerle V."/>
            <person name="Marques A."/>
            <person name="Kawabata H."/>
            <person name="Lopes de Carvalho I."/>
            <person name="Norte C."/>
            <person name="Nuncio S."/>
            <person name="Schutzer S.E."/>
            <person name="Luft B."/>
            <person name="Qiu W."/>
            <person name="Casjens S.R."/>
        </authorList>
    </citation>
    <scope>NUCLEOTIDE SEQUENCE [LARGE SCALE GENOMIC DNA]</scope>
    <source>
        <strain evidence="8">SCGT-18</strain>
    </source>
</reference>
<evidence type="ECO:0000313" key="9">
    <source>
        <dbReference type="Proteomes" id="UP001304851"/>
    </source>
</evidence>
<keyword evidence="3 6" id="KW-0812">Transmembrane</keyword>
<dbReference type="InterPro" id="IPR004869">
    <property type="entry name" value="MMPL_dom"/>
</dbReference>
<dbReference type="PANTHER" id="PTHR33406:SF13">
    <property type="entry name" value="MEMBRANE PROTEIN YDFJ"/>
    <property type="match status" value="1"/>
</dbReference>
<keyword evidence="2" id="KW-1003">Cell membrane</keyword>
<evidence type="ECO:0000259" key="7">
    <source>
        <dbReference type="PROSITE" id="PS50156"/>
    </source>
</evidence>
<keyword evidence="9" id="KW-1185">Reference proteome</keyword>
<evidence type="ECO:0000313" key="8">
    <source>
        <dbReference type="EMBL" id="WKC90647.1"/>
    </source>
</evidence>
<feature type="transmembrane region" description="Helical" evidence="6">
    <location>
        <begin position="12"/>
        <end position="29"/>
    </location>
</feature>
<dbReference type="EMBL" id="CP124072">
    <property type="protein sequence ID" value="WKC90647.1"/>
    <property type="molecule type" value="Genomic_DNA"/>
</dbReference>
<keyword evidence="5 6" id="KW-0472">Membrane</keyword>
<dbReference type="Proteomes" id="UP001304851">
    <property type="component" value="Chromosome"/>
</dbReference>
<feature type="domain" description="SSD" evidence="7">
    <location>
        <begin position="229"/>
        <end position="355"/>
    </location>
</feature>
<keyword evidence="4 6" id="KW-1133">Transmembrane helix</keyword>
<sequence length="766" mass="86846">MDFEGLSIRYKGIIFTIFILITIFLGFFLKNLKFDANILKLIPKTKETESLIDIDKSNSLLSTIVIFQDKKNIFNKKNFETINSVIDEITRILKVSPNAVTSIFSYFPQFKKEIYTDKDIEEIKNKIKSTPFVKNTFLGNSENLIYFIIIPTESDKINFSRNLKTELDEMEKTIKKYETDDLKLYLTGDLIVREKILNYMVEDFKILGPLATFVVIISLYLIIKNLIGALIPIFIALLSLIWTFGIKGLVQSPITVPETSMIVLLISIGCANAVHIINEIFKLIKKEQLSKESIKAIIKKLKTPILLTSLTTAFGFLSLTTSSINAYKTMGIFMSIGVIISMIISLAVLPGIITLIPFAKKRSFEKEKENKLNKIFFLEILAKLNTQITKSILKRKYTSSIMVLIILGISFVGLLKIEINFDEKDYFKESTSVKKTLNLMQKEMGGISIFKIELEGKPGEFKNAKAMQTLDLITDKLDAFSAKTQSSSINGILKFTNFKIKKESPLEYKLPENKIILNKLINLVDRSDWTKDNKKMYINDDWSLISIIVRIEDNSTEGIKKFEKYAIKTINEHMKNNKYHFSGVYDKVLIAKTMVKEQVMNIITTLGSITLLLMFFFKSIKTGIIIAIPVAWSVFLNFAVMRLFGITLNPATATIASVSMGVGVDYSIHFFNTFILQYQKNQIYKTALLESIPSVFNGIFANSISVGIGFLTLTFSSYKIISTLGAIIAFTMLTTSLASLTLLPLLIHLFKPRVKLASKNNFKKLK</sequence>